<evidence type="ECO:0000256" key="1">
    <source>
        <dbReference type="SAM" id="Phobius"/>
    </source>
</evidence>
<reference evidence="2 3" key="1">
    <citation type="submission" date="2021-06" db="EMBL/GenBank/DDBJ databases">
        <authorList>
            <person name="Palmer J.M."/>
        </authorList>
    </citation>
    <scope>NUCLEOTIDE SEQUENCE [LARGE SCALE GENOMIC DNA]</scope>
    <source>
        <strain evidence="2 3">CL_MEX2019</strain>
        <tissue evidence="2">Muscle</tissue>
    </source>
</reference>
<keyword evidence="3" id="KW-1185">Reference proteome</keyword>
<comment type="caution">
    <text evidence="2">The sequence shown here is derived from an EMBL/GenBank/DDBJ whole genome shotgun (WGS) entry which is preliminary data.</text>
</comment>
<sequence>MYIKFCRSYVVDKKEKPDEATLSVELEGEKVKQVEGNAGLYRLLCLILTIICLILLILVFVLGVKLQTESTVCPGNDRSEVQQSPPPTCNLQDCHKQFKRKC</sequence>
<evidence type="ECO:0000313" key="2">
    <source>
        <dbReference type="EMBL" id="MED6284467.1"/>
    </source>
</evidence>
<keyword evidence="1" id="KW-0812">Transmembrane</keyword>
<evidence type="ECO:0000313" key="3">
    <source>
        <dbReference type="Proteomes" id="UP001352852"/>
    </source>
</evidence>
<keyword evidence="1" id="KW-0472">Membrane</keyword>
<name>A0ABU7EBI0_9TELE</name>
<keyword evidence="1" id="KW-1133">Transmembrane helix</keyword>
<dbReference type="EMBL" id="JAHUTJ010050954">
    <property type="protein sequence ID" value="MED6284467.1"/>
    <property type="molecule type" value="Genomic_DNA"/>
</dbReference>
<gene>
    <name evidence="2" type="ORF">CHARACLAT_019480</name>
</gene>
<protein>
    <submittedName>
        <fullName evidence="2">Uncharacterized protein</fullName>
    </submittedName>
</protein>
<organism evidence="2 3">
    <name type="scientific">Characodon lateralis</name>
    <dbReference type="NCBI Taxonomy" id="208331"/>
    <lineage>
        <taxon>Eukaryota</taxon>
        <taxon>Metazoa</taxon>
        <taxon>Chordata</taxon>
        <taxon>Craniata</taxon>
        <taxon>Vertebrata</taxon>
        <taxon>Euteleostomi</taxon>
        <taxon>Actinopterygii</taxon>
        <taxon>Neopterygii</taxon>
        <taxon>Teleostei</taxon>
        <taxon>Neoteleostei</taxon>
        <taxon>Acanthomorphata</taxon>
        <taxon>Ovalentaria</taxon>
        <taxon>Atherinomorphae</taxon>
        <taxon>Cyprinodontiformes</taxon>
        <taxon>Goodeidae</taxon>
        <taxon>Characodon</taxon>
    </lineage>
</organism>
<proteinExistence type="predicted"/>
<feature type="transmembrane region" description="Helical" evidence="1">
    <location>
        <begin position="40"/>
        <end position="64"/>
    </location>
</feature>
<dbReference type="Proteomes" id="UP001352852">
    <property type="component" value="Unassembled WGS sequence"/>
</dbReference>
<accession>A0ABU7EBI0</accession>